<dbReference type="Pfam" id="PF01850">
    <property type="entry name" value="PIN"/>
    <property type="match status" value="1"/>
</dbReference>
<dbReference type="RefSeq" id="WP_010980076.1">
    <property type="nucleotide sequence ID" value="NZ_BAABQO010000001.1"/>
</dbReference>
<sequence>MSDSHYVDTNVILSLVEEDSNYEKAIRIRGIRNLVTGEITVLELNSFYSRKLKDEIKAKAATIYSLKFSNVRVAEVDWNRLLRKSEELSLRLQLKTLDILQIASATLIGVSQFLTFDKDILSKEELVKKYTGMEVNDLSK</sequence>
<dbReference type="EMBL" id="DUJO01000015">
    <property type="protein sequence ID" value="HII73406.1"/>
    <property type="molecule type" value="Genomic_DNA"/>
</dbReference>
<reference evidence="2" key="1">
    <citation type="journal article" date="2020" name="bioRxiv">
        <title>A rank-normalized archaeal taxonomy based on genome phylogeny resolves widespread incomplete and uneven classifications.</title>
        <authorList>
            <person name="Rinke C."/>
            <person name="Chuvochina M."/>
            <person name="Mussig A.J."/>
            <person name="Chaumeil P.-A."/>
            <person name="Waite D.W."/>
            <person name="Whitman W.B."/>
            <person name="Parks D.H."/>
            <person name="Hugenholtz P."/>
        </authorList>
    </citation>
    <scope>NUCLEOTIDE SEQUENCE</scope>
    <source>
        <strain evidence="2">UBA8838</strain>
    </source>
</reference>
<name>A0A832TFC0_9CREN</name>
<dbReference type="SUPFAM" id="SSF88723">
    <property type="entry name" value="PIN domain-like"/>
    <property type="match status" value="1"/>
</dbReference>
<protein>
    <submittedName>
        <fullName evidence="2">PIN domain-containing protein</fullName>
    </submittedName>
</protein>
<evidence type="ECO:0000259" key="1">
    <source>
        <dbReference type="Pfam" id="PF01850"/>
    </source>
</evidence>
<dbReference type="Gene3D" id="3.40.50.1010">
    <property type="entry name" value="5'-nuclease"/>
    <property type="match status" value="1"/>
</dbReference>
<proteinExistence type="predicted"/>
<dbReference type="GeneID" id="1460065"/>
<dbReference type="Proteomes" id="UP000646844">
    <property type="component" value="Unassembled WGS sequence"/>
</dbReference>
<evidence type="ECO:0000313" key="3">
    <source>
        <dbReference type="Proteomes" id="UP000646844"/>
    </source>
</evidence>
<dbReference type="OMA" id="CNVELVE"/>
<evidence type="ECO:0000313" key="2">
    <source>
        <dbReference type="EMBL" id="HII73406.1"/>
    </source>
</evidence>
<dbReference type="AlphaFoldDB" id="A0A832TFC0"/>
<organism evidence="2 3">
    <name type="scientific">Sulfurisphaera tokodaii</name>
    <dbReference type="NCBI Taxonomy" id="111955"/>
    <lineage>
        <taxon>Archaea</taxon>
        <taxon>Thermoproteota</taxon>
        <taxon>Thermoprotei</taxon>
        <taxon>Sulfolobales</taxon>
        <taxon>Sulfolobaceae</taxon>
        <taxon>Sulfurisphaera</taxon>
    </lineage>
</organism>
<gene>
    <name evidence="2" type="ORF">HA332_03240</name>
</gene>
<accession>A0A832TFC0</accession>
<dbReference type="InterPro" id="IPR002716">
    <property type="entry name" value="PIN_dom"/>
</dbReference>
<comment type="caution">
    <text evidence="2">The sequence shown here is derived from an EMBL/GenBank/DDBJ whole genome shotgun (WGS) entry which is preliminary data.</text>
</comment>
<feature type="domain" description="PIN" evidence="1">
    <location>
        <begin position="6"/>
        <end position="121"/>
    </location>
</feature>
<dbReference type="InterPro" id="IPR029060">
    <property type="entry name" value="PIN-like_dom_sf"/>
</dbReference>